<evidence type="ECO:0000256" key="1">
    <source>
        <dbReference type="SAM" id="MobiDB-lite"/>
    </source>
</evidence>
<dbReference type="EMBL" id="LJIJ01000280">
    <property type="protein sequence ID" value="ODM99454.1"/>
    <property type="molecule type" value="Genomic_DNA"/>
</dbReference>
<dbReference type="STRING" id="48709.A0A1D2N325"/>
<accession>A0A1D2N325</accession>
<comment type="caution">
    <text evidence="4">The sequence shown here is derived from an EMBL/GenBank/DDBJ whole genome shotgun (WGS) entry which is preliminary data.</text>
</comment>
<reference evidence="4 5" key="1">
    <citation type="journal article" date="2016" name="Genome Biol. Evol.">
        <title>Gene Family Evolution Reflects Adaptation to Soil Environmental Stressors in the Genome of the Collembolan Orchesella cincta.</title>
        <authorList>
            <person name="Faddeeva-Vakhrusheva A."/>
            <person name="Derks M.F."/>
            <person name="Anvar S.Y."/>
            <person name="Agamennone V."/>
            <person name="Suring W."/>
            <person name="Smit S."/>
            <person name="van Straalen N.M."/>
            <person name="Roelofs D."/>
        </authorList>
    </citation>
    <scope>NUCLEOTIDE SEQUENCE [LARGE SCALE GENOMIC DNA]</scope>
    <source>
        <tissue evidence="4">Mixed pool</tissue>
    </source>
</reference>
<feature type="compositionally biased region" description="Low complexity" evidence="1">
    <location>
        <begin position="531"/>
        <end position="550"/>
    </location>
</feature>
<feature type="compositionally biased region" description="Low complexity" evidence="1">
    <location>
        <begin position="577"/>
        <end position="590"/>
    </location>
</feature>
<dbReference type="InterPro" id="IPR036116">
    <property type="entry name" value="FN3_sf"/>
</dbReference>
<keyword evidence="2" id="KW-0812">Transmembrane</keyword>
<proteinExistence type="predicted"/>
<dbReference type="AlphaFoldDB" id="A0A1D2N325"/>
<feature type="region of interest" description="Disordered" evidence="1">
    <location>
        <begin position="128"/>
        <end position="211"/>
    </location>
</feature>
<evidence type="ECO:0000256" key="2">
    <source>
        <dbReference type="SAM" id="Phobius"/>
    </source>
</evidence>
<name>A0A1D2N325_ORCCI</name>
<dbReference type="InterPro" id="IPR013783">
    <property type="entry name" value="Ig-like_fold"/>
</dbReference>
<gene>
    <name evidence="4" type="ORF">Ocin01_07224</name>
</gene>
<dbReference type="OrthoDB" id="10617387at2759"/>
<evidence type="ECO:0000259" key="3">
    <source>
        <dbReference type="PROSITE" id="PS50853"/>
    </source>
</evidence>
<dbReference type="SUPFAM" id="SSF49265">
    <property type="entry name" value="Fibronectin type III"/>
    <property type="match status" value="1"/>
</dbReference>
<feature type="compositionally biased region" description="Polar residues" evidence="1">
    <location>
        <begin position="510"/>
        <end position="522"/>
    </location>
</feature>
<dbReference type="PROSITE" id="PS50853">
    <property type="entry name" value="FN3"/>
    <property type="match status" value="1"/>
</dbReference>
<evidence type="ECO:0000313" key="5">
    <source>
        <dbReference type="Proteomes" id="UP000094527"/>
    </source>
</evidence>
<evidence type="ECO:0000313" key="4">
    <source>
        <dbReference type="EMBL" id="ODM99454.1"/>
    </source>
</evidence>
<feature type="compositionally biased region" description="Polar residues" evidence="1">
    <location>
        <begin position="191"/>
        <end position="211"/>
    </location>
</feature>
<organism evidence="4 5">
    <name type="scientific">Orchesella cincta</name>
    <name type="common">Springtail</name>
    <name type="synonym">Podura cincta</name>
    <dbReference type="NCBI Taxonomy" id="48709"/>
    <lineage>
        <taxon>Eukaryota</taxon>
        <taxon>Metazoa</taxon>
        <taxon>Ecdysozoa</taxon>
        <taxon>Arthropoda</taxon>
        <taxon>Hexapoda</taxon>
        <taxon>Collembola</taxon>
        <taxon>Entomobryomorpha</taxon>
        <taxon>Entomobryoidea</taxon>
        <taxon>Orchesellidae</taxon>
        <taxon>Orchesellinae</taxon>
        <taxon>Orchesella</taxon>
    </lineage>
</organism>
<dbReference type="Proteomes" id="UP000094527">
    <property type="component" value="Unassembled WGS sequence"/>
</dbReference>
<feature type="non-terminal residue" evidence="4">
    <location>
        <position position="1"/>
    </location>
</feature>
<feature type="compositionally biased region" description="Polar residues" evidence="1">
    <location>
        <begin position="173"/>
        <end position="182"/>
    </location>
</feature>
<dbReference type="Pfam" id="PF00041">
    <property type="entry name" value="fn3"/>
    <property type="match status" value="1"/>
</dbReference>
<feature type="transmembrane region" description="Helical" evidence="2">
    <location>
        <begin position="250"/>
        <end position="272"/>
    </location>
</feature>
<protein>
    <submittedName>
        <fullName evidence="4">Roundabout 1</fullName>
    </submittedName>
</protein>
<dbReference type="InterPro" id="IPR003961">
    <property type="entry name" value="FN3_dom"/>
</dbReference>
<feature type="compositionally biased region" description="Low complexity" evidence="1">
    <location>
        <begin position="768"/>
        <end position="786"/>
    </location>
</feature>
<sequence>PTGSPDLTETAHVNNSALAIRWRPPTLRQQNGLIQGYQLRVWSGSSLVGNRTVNGSTVSLVLNNLTPGHSYSLQMACFTSKGLGPFSSMKTLNFRPDRVGMDGGSSENSIPFDNTDILNIINSNNNMGGGDAGSNRNNMGKDSGTSNNGGKHKGGGDGSAPSPGGSHSHGDNISGNKQSNKIHSSKLPYDSGSSNGPNAKNSGSSNLEDNHITINNGLEGYTSSKTTNHHGIISFGGAATTARDELFSEAWFISLIGSVIFVMLLVFVFALYMRRCTIRRDGDKLKVSTAEIPDGSIPPHYQDDNLWIDAANQQKQLTLKSLKTSHNDLNEYENANNYAVVEDRHSPIPYATTTLINGEKHKSSFPVFGDSTPKALNGHNGSSRPTCPGSGGGNDFGLMPSPKMVGWAAPASVTQNNKTASLNICSQDMKKYPSWLASSAQNTGLAAASASNSSAAPLLVSCVTPSTTSLSPSHSVISSSSSSTEEEAVLTTTDAYLKLNNLQSKHKIRSSPTYQQQQTSFAGNKRRQNKRGANNNSSRSSSGSAASNRSNNKRKQHYHHQSLASKRSVDGGESDGMPMMMMYSSSSSPPRNENGEQQLARLSTGGGTSSKKSDNSLLACGGGDGESDKMKDSDSFGWTPQQQQQQVIKRKEDNNGETNVDDDEYLTESFVSQELGKGASLNVLTTFQTPMPTRKHLIVDFGSGANNSVANSILQQYSGEPRLISSSIGGGNGATPNIITNPVASAHHHHPHHQYHNYAHPHSHHNYSHTNGHSAGNNGSNNHSAF</sequence>
<keyword evidence="2" id="KW-0472">Membrane</keyword>
<feature type="domain" description="Fibronectin type-III" evidence="3">
    <location>
        <begin position="1"/>
        <end position="97"/>
    </location>
</feature>
<feature type="region of interest" description="Disordered" evidence="1">
    <location>
        <begin position="740"/>
        <end position="786"/>
    </location>
</feature>
<keyword evidence="2" id="KW-1133">Transmembrane helix</keyword>
<dbReference type="CDD" id="cd00063">
    <property type="entry name" value="FN3"/>
    <property type="match status" value="1"/>
</dbReference>
<feature type="compositionally biased region" description="Basic residues" evidence="1">
    <location>
        <begin position="746"/>
        <end position="767"/>
    </location>
</feature>
<dbReference type="SMART" id="SM00060">
    <property type="entry name" value="FN3"/>
    <property type="match status" value="1"/>
</dbReference>
<feature type="region of interest" description="Disordered" evidence="1">
    <location>
        <begin position="464"/>
        <end position="485"/>
    </location>
</feature>
<keyword evidence="5" id="KW-1185">Reference proteome</keyword>
<feature type="compositionally biased region" description="Basic residues" evidence="1">
    <location>
        <begin position="551"/>
        <end position="560"/>
    </location>
</feature>
<feature type="region of interest" description="Disordered" evidence="1">
    <location>
        <begin position="506"/>
        <end position="662"/>
    </location>
</feature>
<dbReference type="Gene3D" id="2.60.40.10">
    <property type="entry name" value="Immunoglobulins"/>
    <property type="match status" value="1"/>
</dbReference>